<organism evidence="2 3">
    <name type="scientific">Paramecium sonneborni</name>
    <dbReference type="NCBI Taxonomy" id="65129"/>
    <lineage>
        <taxon>Eukaryota</taxon>
        <taxon>Sar</taxon>
        <taxon>Alveolata</taxon>
        <taxon>Ciliophora</taxon>
        <taxon>Intramacronucleata</taxon>
        <taxon>Oligohymenophorea</taxon>
        <taxon>Peniculida</taxon>
        <taxon>Parameciidae</taxon>
        <taxon>Paramecium</taxon>
    </lineage>
</organism>
<accession>A0A8S1R8S8</accession>
<evidence type="ECO:0000256" key="1">
    <source>
        <dbReference type="SAM" id="Phobius"/>
    </source>
</evidence>
<evidence type="ECO:0008006" key="4">
    <source>
        <dbReference type="Google" id="ProtNLM"/>
    </source>
</evidence>
<reference evidence="2" key="1">
    <citation type="submission" date="2021-01" db="EMBL/GenBank/DDBJ databases">
        <authorList>
            <consortium name="Genoscope - CEA"/>
            <person name="William W."/>
        </authorList>
    </citation>
    <scope>NUCLEOTIDE SEQUENCE</scope>
</reference>
<evidence type="ECO:0000313" key="2">
    <source>
        <dbReference type="EMBL" id="CAD8123582.1"/>
    </source>
</evidence>
<keyword evidence="1" id="KW-0472">Membrane</keyword>
<gene>
    <name evidence="2" type="ORF">PSON_ATCC_30995.1.T1460007</name>
</gene>
<feature type="transmembrane region" description="Helical" evidence="1">
    <location>
        <begin position="57"/>
        <end position="77"/>
    </location>
</feature>
<protein>
    <recommendedName>
        <fullName evidence="4">Transmembrane protein</fullName>
    </recommendedName>
</protein>
<sequence length="127" mass="14938">MDNVQYADLSMNQILVKLNVFLNAKMELYYKKKCVMMVIEFNLMDVINAQKVVKLNAYYVLIISVLKVNIFGTFKSINVYKFVEMGNQQSFLMNNAMILKTLIFLIVNITVRITAQFLFRFVCHLFR</sequence>
<dbReference type="EMBL" id="CAJJDN010000146">
    <property type="protein sequence ID" value="CAD8123582.1"/>
    <property type="molecule type" value="Genomic_DNA"/>
</dbReference>
<keyword evidence="1" id="KW-0812">Transmembrane</keyword>
<keyword evidence="3" id="KW-1185">Reference proteome</keyword>
<keyword evidence="1" id="KW-1133">Transmembrane helix</keyword>
<evidence type="ECO:0000313" key="3">
    <source>
        <dbReference type="Proteomes" id="UP000692954"/>
    </source>
</evidence>
<comment type="caution">
    <text evidence="2">The sequence shown here is derived from an EMBL/GenBank/DDBJ whole genome shotgun (WGS) entry which is preliminary data.</text>
</comment>
<feature type="transmembrane region" description="Helical" evidence="1">
    <location>
        <begin position="97"/>
        <end position="119"/>
    </location>
</feature>
<name>A0A8S1R8S8_9CILI</name>
<proteinExistence type="predicted"/>
<dbReference type="Proteomes" id="UP000692954">
    <property type="component" value="Unassembled WGS sequence"/>
</dbReference>
<dbReference type="AlphaFoldDB" id="A0A8S1R8S8"/>